<dbReference type="EMBL" id="PKPP01009386">
    <property type="protein sequence ID" value="PWA48384.1"/>
    <property type="molecule type" value="Genomic_DNA"/>
</dbReference>
<reference evidence="2 3" key="1">
    <citation type="journal article" date="2018" name="Mol. Plant">
        <title>The genome of Artemisia annua provides insight into the evolution of Asteraceae family and artemisinin biosynthesis.</title>
        <authorList>
            <person name="Shen Q."/>
            <person name="Zhang L."/>
            <person name="Liao Z."/>
            <person name="Wang S."/>
            <person name="Yan T."/>
            <person name="Shi P."/>
            <person name="Liu M."/>
            <person name="Fu X."/>
            <person name="Pan Q."/>
            <person name="Wang Y."/>
            <person name="Lv Z."/>
            <person name="Lu X."/>
            <person name="Zhang F."/>
            <person name="Jiang W."/>
            <person name="Ma Y."/>
            <person name="Chen M."/>
            <person name="Hao X."/>
            <person name="Li L."/>
            <person name="Tang Y."/>
            <person name="Lv G."/>
            <person name="Zhou Y."/>
            <person name="Sun X."/>
            <person name="Brodelius P.E."/>
            <person name="Rose J.K.C."/>
            <person name="Tang K."/>
        </authorList>
    </citation>
    <scope>NUCLEOTIDE SEQUENCE [LARGE SCALE GENOMIC DNA]</scope>
    <source>
        <strain evidence="3">cv. Huhao1</strain>
        <tissue evidence="2">Leaf</tissue>
    </source>
</reference>
<protein>
    <submittedName>
        <fullName evidence="2">Uncharacterized protein</fullName>
    </submittedName>
</protein>
<feature type="region of interest" description="Disordered" evidence="1">
    <location>
        <begin position="109"/>
        <end position="145"/>
    </location>
</feature>
<evidence type="ECO:0000313" key="3">
    <source>
        <dbReference type="Proteomes" id="UP000245207"/>
    </source>
</evidence>
<accession>A0A2U1LH98</accession>
<name>A0A2U1LH98_ARTAN</name>
<comment type="caution">
    <text evidence="2">The sequence shown here is derived from an EMBL/GenBank/DDBJ whole genome shotgun (WGS) entry which is preliminary data.</text>
</comment>
<dbReference type="Proteomes" id="UP000245207">
    <property type="component" value="Unassembled WGS sequence"/>
</dbReference>
<sequence>MKAKRKLVYESEKDLNVTVSGKKQNINNTPINLINATTYASSSKSVPVGFQHEKTTNKGIIFKSIDEVQQQTHYTSSRKSDQYTHAQSGNDAHTKKGIIFRSAGTQLKNQPSVSQALRKKTTVPASRCNRTKRARQTPHIAGTDYNLGPSTIVSNKINTCRHNMTQGPPLEYVRMGMCDQVFQHCGAKCWIQESCRNTMLKIVRFAVRKQLAITVKFM</sequence>
<evidence type="ECO:0000313" key="2">
    <source>
        <dbReference type="EMBL" id="PWA48384.1"/>
    </source>
</evidence>
<keyword evidence="3" id="KW-1185">Reference proteome</keyword>
<proteinExistence type="predicted"/>
<organism evidence="2 3">
    <name type="scientific">Artemisia annua</name>
    <name type="common">Sweet wormwood</name>
    <dbReference type="NCBI Taxonomy" id="35608"/>
    <lineage>
        <taxon>Eukaryota</taxon>
        <taxon>Viridiplantae</taxon>
        <taxon>Streptophyta</taxon>
        <taxon>Embryophyta</taxon>
        <taxon>Tracheophyta</taxon>
        <taxon>Spermatophyta</taxon>
        <taxon>Magnoliopsida</taxon>
        <taxon>eudicotyledons</taxon>
        <taxon>Gunneridae</taxon>
        <taxon>Pentapetalae</taxon>
        <taxon>asterids</taxon>
        <taxon>campanulids</taxon>
        <taxon>Asterales</taxon>
        <taxon>Asteraceae</taxon>
        <taxon>Asteroideae</taxon>
        <taxon>Anthemideae</taxon>
        <taxon>Artemisiinae</taxon>
        <taxon>Artemisia</taxon>
    </lineage>
</organism>
<gene>
    <name evidence="2" type="ORF">CTI12_AA480010</name>
</gene>
<feature type="region of interest" description="Disordered" evidence="1">
    <location>
        <begin position="72"/>
        <end position="93"/>
    </location>
</feature>
<dbReference type="AlphaFoldDB" id="A0A2U1LH98"/>
<feature type="compositionally biased region" description="Polar residues" evidence="1">
    <location>
        <begin position="72"/>
        <end position="91"/>
    </location>
</feature>
<evidence type="ECO:0000256" key="1">
    <source>
        <dbReference type="SAM" id="MobiDB-lite"/>
    </source>
</evidence>